<feature type="region of interest" description="Disordered" evidence="1">
    <location>
        <begin position="1"/>
        <end position="62"/>
    </location>
</feature>
<reference evidence="2 3" key="1">
    <citation type="submission" date="2020-09" db="EMBL/GenBank/DDBJ databases">
        <title>Diversity and distribution of actinomycetes associated with coral in the coast of Hainan.</title>
        <authorList>
            <person name="Li F."/>
        </authorList>
    </citation>
    <scope>NUCLEOTIDE SEQUENCE [LARGE SCALE GENOMIC DNA]</scope>
    <source>
        <strain evidence="2 3">HNM0947</strain>
    </source>
</reference>
<feature type="compositionally biased region" description="Gly residues" evidence="1">
    <location>
        <begin position="41"/>
        <end position="62"/>
    </location>
</feature>
<dbReference type="Proteomes" id="UP000806528">
    <property type="component" value="Unassembled WGS sequence"/>
</dbReference>
<name>A0ABR9PBV4_9ACTN</name>
<protein>
    <submittedName>
        <fullName evidence="2">Uncharacterized protein</fullName>
    </submittedName>
</protein>
<keyword evidence="3" id="KW-1185">Reference proteome</keyword>
<gene>
    <name evidence="2" type="ORF">IDM40_21765</name>
</gene>
<accession>A0ABR9PBV4</accession>
<dbReference type="EMBL" id="JADBGI010000022">
    <property type="protein sequence ID" value="MBE3001299.1"/>
    <property type="molecule type" value="Genomic_DNA"/>
</dbReference>
<sequence length="62" mass="6457">MVRTYSADDPAADLPLTSEEQAFADEVDRIREENRKNARQMGGGSIGSGKGGGNGGGNGCRE</sequence>
<evidence type="ECO:0000313" key="3">
    <source>
        <dbReference type="Proteomes" id="UP000806528"/>
    </source>
</evidence>
<proteinExistence type="predicted"/>
<feature type="compositionally biased region" description="Basic and acidic residues" evidence="1">
    <location>
        <begin position="26"/>
        <end position="36"/>
    </location>
</feature>
<dbReference type="RefSeq" id="WP_193123885.1">
    <property type="nucleotide sequence ID" value="NZ_JADBGI010000022.1"/>
</dbReference>
<organism evidence="2 3">
    <name type="scientific">Nocardiopsis coralli</name>
    <dbReference type="NCBI Taxonomy" id="2772213"/>
    <lineage>
        <taxon>Bacteria</taxon>
        <taxon>Bacillati</taxon>
        <taxon>Actinomycetota</taxon>
        <taxon>Actinomycetes</taxon>
        <taxon>Streptosporangiales</taxon>
        <taxon>Nocardiopsidaceae</taxon>
        <taxon>Nocardiopsis</taxon>
    </lineage>
</organism>
<evidence type="ECO:0000313" key="2">
    <source>
        <dbReference type="EMBL" id="MBE3001299.1"/>
    </source>
</evidence>
<comment type="caution">
    <text evidence="2">The sequence shown here is derived from an EMBL/GenBank/DDBJ whole genome shotgun (WGS) entry which is preliminary data.</text>
</comment>
<evidence type="ECO:0000256" key="1">
    <source>
        <dbReference type="SAM" id="MobiDB-lite"/>
    </source>
</evidence>